<keyword evidence="2" id="KW-1185">Reference proteome</keyword>
<evidence type="ECO:0000313" key="1">
    <source>
        <dbReference type="EMBL" id="KAG7396534.1"/>
    </source>
</evidence>
<dbReference type="PANTHER" id="PTHR21437">
    <property type="entry name" value="WIDE AWAKE"/>
    <property type="match status" value="1"/>
</dbReference>
<organism evidence="1 2">
    <name type="scientific">Phytophthora boehmeriae</name>
    <dbReference type="NCBI Taxonomy" id="109152"/>
    <lineage>
        <taxon>Eukaryota</taxon>
        <taxon>Sar</taxon>
        <taxon>Stramenopiles</taxon>
        <taxon>Oomycota</taxon>
        <taxon>Peronosporomycetes</taxon>
        <taxon>Peronosporales</taxon>
        <taxon>Peronosporaceae</taxon>
        <taxon>Phytophthora</taxon>
    </lineage>
</organism>
<name>A0A8T1WUZ5_9STRA</name>
<gene>
    <name evidence="1" type="ORF">PHYBOEH_002146</name>
</gene>
<dbReference type="EMBL" id="JAGDFL010000151">
    <property type="protein sequence ID" value="KAG7396534.1"/>
    <property type="molecule type" value="Genomic_DNA"/>
</dbReference>
<evidence type="ECO:0000313" key="2">
    <source>
        <dbReference type="Proteomes" id="UP000693981"/>
    </source>
</evidence>
<dbReference type="OrthoDB" id="107976at2759"/>
<dbReference type="InterPro" id="IPR039269">
    <property type="entry name" value="ANKFN1"/>
</dbReference>
<evidence type="ECO:0008006" key="3">
    <source>
        <dbReference type="Google" id="ProtNLM"/>
    </source>
</evidence>
<protein>
    <recommendedName>
        <fullName evidence="3">Fibronectin type-III domain-containing protein</fullName>
    </recommendedName>
</protein>
<accession>A0A8T1WUZ5</accession>
<comment type="caution">
    <text evidence="1">The sequence shown here is derived from an EMBL/GenBank/DDBJ whole genome shotgun (WGS) entry which is preliminary data.</text>
</comment>
<dbReference type="PANTHER" id="PTHR21437:SF1">
    <property type="entry name" value="WIDE AWAKE"/>
    <property type="match status" value="1"/>
</dbReference>
<dbReference type="AlphaFoldDB" id="A0A8T1WUZ5"/>
<sequence>MLQWDGPVHDGGEPVTEFRVEWWLHSSSATAAKPFAVVHALEAASQSVTDDVATITVSAPIVGTNKYLFGTFRVGFDGQWTPELPYDVSAVDMHSALIALSTIEGVLVDRELTTSVWTAPRSAASSTDVFRIEWDLGAGFTSQCGENIETQMVVVSDLTKQTWRNFKLFTSDGGSSLPCVLASDTTGGSLQSSLQLVPNLLYTSSTVTVLGDDTATYDFGRTYTVTFPQTVVAPGASFDVVENEAAATSPVEIPLLYWDSSDTTCALAKPNKVVVQRSSYGPGLAEKRGQGRIDGSNNECSAALAAPIARQTISADTAIANALKPEILNLAAKSGIFENYDLAAPALCESCAQTLTSAGDLTVTTSLTSVLKSGEYFILADTPTTSSSSPTRRCILKATMPIVSNTVRVDLSDPGRAACELPATFEAKAWRISRFELRAHTIKDLIPGREYAVRVIASSDTYGESPALATASKITA</sequence>
<reference evidence="1" key="1">
    <citation type="submission" date="2021-02" db="EMBL/GenBank/DDBJ databases">
        <authorList>
            <person name="Palmer J.M."/>
        </authorList>
    </citation>
    <scope>NUCLEOTIDE SEQUENCE</scope>
    <source>
        <strain evidence="1">SCRP23</strain>
    </source>
</reference>
<proteinExistence type="predicted"/>
<dbReference type="Proteomes" id="UP000693981">
    <property type="component" value="Unassembled WGS sequence"/>
</dbReference>